<dbReference type="EMBL" id="SOFL01000034">
    <property type="protein sequence ID" value="TFC01519.1"/>
    <property type="molecule type" value="Genomic_DNA"/>
</dbReference>
<dbReference type="RefSeq" id="WP_134453883.1">
    <property type="nucleotide sequence ID" value="NZ_SOFL01000034.1"/>
</dbReference>
<gene>
    <name evidence="7" type="ORF">E3O42_10430</name>
</gene>
<dbReference type="Proteomes" id="UP000297907">
    <property type="component" value="Unassembled WGS sequence"/>
</dbReference>
<sequence>MTDLRISEVASRTGLASSAIRYYESVGLLSPAKRAANGYRMYTESDVERLLFVAGAKRLDLSLAEVKDLVVARESDVCAHVQSEMQPLVAARLAETRAQIEDLTRLSHELEDAAARLSEAPPAGPCTDACACVVLTGGIGDAPVGARLFGLSAR</sequence>
<feature type="domain" description="HTH merR-type" evidence="6">
    <location>
        <begin position="1"/>
        <end position="72"/>
    </location>
</feature>
<dbReference type="PANTHER" id="PTHR30204:SF69">
    <property type="entry name" value="MERR-FAMILY TRANSCRIPTIONAL REGULATOR"/>
    <property type="match status" value="1"/>
</dbReference>
<evidence type="ECO:0000256" key="5">
    <source>
        <dbReference type="SAM" id="Coils"/>
    </source>
</evidence>
<dbReference type="PROSITE" id="PS50937">
    <property type="entry name" value="HTH_MERR_2"/>
    <property type="match status" value="1"/>
</dbReference>
<keyword evidence="1" id="KW-0678">Repressor</keyword>
<dbReference type="PRINTS" id="PR00040">
    <property type="entry name" value="HTHMERR"/>
</dbReference>
<reference evidence="7 8" key="1">
    <citation type="submission" date="2019-03" db="EMBL/GenBank/DDBJ databases">
        <title>Genomics of glacier-inhabiting Cryobacterium strains.</title>
        <authorList>
            <person name="Liu Q."/>
            <person name="Xin Y.-H."/>
        </authorList>
    </citation>
    <scope>NUCLEOTIDE SEQUENCE [LARGE SCALE GENOMIC DNA]</scope>
    <source>
        <strain evidence="7 8">RHLS22-1</strain>
    </source>
</reference>
<dbReference type="OrthoDB" id="9802039at2"/>
<evidence type="ECO:0000256" key="1">
    <source>
        <dbReference type="ARBA" id="ARBA00022491"/>
    </source>
</evidence>
<proteinExistence type="predicted"/>
<dbReference type="PANTHER" id="PTHR30204">
    <property type="entry name" value="REDOX-CYCLING DRUG-SENSING TRANSCRIPTIONAL ACTIVATOR SOXR"/>
    <property type="match status" value="1"/>
</dbReference>
<dbReference type="Gene3D" id="1.10.1660.10">
    <property type="match status" value="1"/>
</dbReference>
<keyword evidence="8" id="KW-1185">Reference proteome</keyword>
<dbReference type="SMART" id="SM00422">
    <property type="entry name" value="HTH_MERR"/>
    <property type="match status" value="1"/>
</dbReference>
<name>A0A4R8W620_9MICO</name>
<evidence type="ECO:0000313" key="7">
    <source>
        <dbReference type="EMBL" id="TFC01519.1"/>
    </source>
</evidence>
<evidence type="ECO:0000256" key="2">
    <source>
        <dbReference type="ARBA" id="ARBA00023015"/>
    </source>
</evidence>
<evidence type="ECO:0000313" key="8">
    <source>
        <dbReference type="Proteomes" id="UP000297907"/>
    </source>
</evidence>
<keyword evidence="3" id="KW-0238">DNA-binding</keyword>
<dbReference type="AlphaFoldDB" id="A0A4R8W620"/>
<evidence type="ECO:0000259" key="6">
    <source>
        <dbReference type="PROSITE" id="PS50937"/>
    </source>
</evidence>
<accession>A0A4R8W620</accession>
<dbReference type="InterPro" id="IPR047057">
    <property type="entry name" value="MerR_fam"/>
</dbReference>
<keyword evidence="5" id="KW-0175">Coiled coil</keyword>
<dbReference type="PROSITE" id="PS00552">
    <property type="entry name" value="HTH_MERR_1"/>
    <property type="match status" value="1"/>
</dbReference>
<dbReference type="SUPFAM" id="SSF46955">
    <property type="entry name" value="Putative DNA-binding domain"/>
    <property type="match status" value="1"/>
</dbReference>
<feature type="coiled-coil region" evidence="5">
    <location>
        <begin position="93"/>
        <end position="120"/>
    </location>
</feature>
<keyword evidence="4" id="KW-0804">Transcription</keyword>
<dbReference type="InterPro" id="IPR009061">
    <property type="entry name" value="DNA-bd_dom_put_sf"/>
</dbReference>
<organism evidence="7 8">
    <name type="scientific">Cryobacterium adonitolivorans</name>
    <dbReference type="NCBI Taxonomy" id="1259189"/>
    <lineage>
        <taxon>Bacteria</taxon>
        <taxon>Bacillati</taxon>
        <taxon>Actinomycetota</taxon>
        <taxon>Actinomycetes</taxon>
        <taxon>Micrococcales</taxon>
        <taxon>Microbacteriaceae</taxon>
        <taxon>Cryobacterium</taxon>
    </lineage>
</organism>
<dbReference type="InterPro" id="IPR000551">
    <property type="entry name" value="MerR-type_HTH_dom"/>
</dbReference>
<protein>
    <submittedName>
        <fullName evidence="7">MerR family transcriptional regulator</fullName>
    </submittedName>
</protein>
<keyword evidence="2" id="KW-0805">Transcription regulation</keyword>
<evidence type="ECO:0000256" key="4">
    <source>
        <dbReference type="ARBA" id="ARBA00023163"/>
    </source>
</evidence>
<evidence type="ECO:0000256" key="3">
    <source>
        <dbReference type="ARBA" id="ARBA00023125"/>
    </source>
</evidence>
<comment type="caution">
    <text evidence="7">The sequence shown here is derived from an EMBL/GenBank/DDBJ whole genome shotgun (WGS) entry which is preliminary data.</text>
</comment>
<dbReference type="GO" id="GO:0003700">
    <property type="term" value="F:DNA-binding transcription factor activity"/>
    <property type="evidence" value="ECO:0007669"/>
    <property type="project" value="InterPro"/>
</dbReference>
<dbReference type="GO" id="GO:0003677">
    <property type="term" value="F:DNA binding"/>
    <property type="evidence" value="ECO:0007669"/>
    <property type="project" value="UniProtKB-KW"/>
</dbReference>
<dbReference type="Pfam" id="PF13411">
    <property type="entry name" value="MerR_1"/>
    <property type="match status" value="1"/>
</dbReference>